<comment type="caution">
    <text evidence="3">The sequence shown here is derived from an EMBL/GenBank/DDBJ whole genome shotgun (WGS) entry which is preliminary data.</text>
</comment>
<dbReference type="Proteomes" id="UP000544110">
    <property type="component" value="Unassembled WGS sequence"/>
</dbReference>
<keyword evidence="2" id="KW-0175">Coiled coil</keyword>
<dbReference type="EMBL" id="JACCAC010000001">
    <property type="protein sequence ID" value="NYG55961.1"/>
    <property type="molecule type" value="Genomic_DNA"/>
</dbReference>
<reference evidence="3 4" key="1">
    <citation type="submission" date="2020-07" db="EMBL/GenBank/DDBJ databases">
        <title>Sequencing the genomes of 1000 actinobacteria strains.</title>
        <authorList>
            <person name="Klenk H.-P."/>
        </authorList>
    </citation>
    <scope>NUCLEOTIDE SEQUENCE [LARGE SCALE GENOMIC DNA]</scope>
    <source>
        <strain evidence="3 4">DSM 24552</strain>
    </source>
</reference>
<dbReference type="PANTHER" id="PTHR37313">
    <property type="entry name" value="UPF0749 PROTEIN RV1825"/>
    <property type="match status" value="1"/>
</dbReference>
<accession>A0A7Y9UN13</accession>
<evidence type="ECO:0000313" key="4">
    <source>
        <dbReference type="Proteomes" id="UP000544110"/>
    </source>
</evidence>
<sequence>MLLAVVGFALVTQVRSTAAQDEYAGYQEQDLVDVLTGLSVAAERAESELTQLRAARDDLLTDSRSRQAALERVREEATDLAILAGAVPVTGPGLRLTLTEESGRLQVEDLVDTVQELRTAYAEAIELDDTVRVVAQTPFRDAVGGIEVGGVELSAPYVLEVVGDPAALRGALTFAEGPLELLDRAGVEVTIEELDRVDVESVVDVAGPGVAPGDAAQ</sequence>
<dbReference type="InterPro" id="IPR010273">
    <property type="entry name" value="DUF881"/>
</dbReference>
<name>A0A7Y9UN13_9ACTN</name>
<comment type="similarity">
    <text evidence="1">Belongs to the UPF0749 family.</text>
</comment>
<organism evidence="3 4">
    <name type="scientific">Nocardioides perillae</name>
    <dbReference type="NCBI Taxonomy" id="1119534"/>
    <lineage>
        <taxon>Bacteria</taxon>
        <taxon>Bacillati</taxon>
        <taxon>Actinomycetota</taxon>
        <taxon>Actinomycetes</taxon>
        <taxon>Propionibacteriales</taxon>
        <taxon>Nocardioidaceae</taxon>
        <taxon>Nocardioides</taxon>
    </lineage>
</organism>
<dbReference type="RefSeq" id="WP_343049290.1">
    <property type="nucleotide sequence ID" value="NZ_JACCAC010000001.1"/>
</dbReference>
<proteinExistence type="inferred from homology"/>
<gene>
    <name evidence="3" type="ORF">BJ989_002265</name>
</gene>
<dbReference type="GO" id="GO:0005886">
    <property type="term" value="C:plasma membrane"/>
    <property type="evidence" value="ECO:0007669"/>
    <property type="project" value="TreeGrafter"/>
</dbReference>
<evidence type="ECO:0000256" key="1">
    <source>
        <dbReference type="ARBA" id="ARBA00009108"/>
    </source>
</evidence>
<evidence type="ECO:0000256" key="2">
    <source>
        <dbReference type="SAM" id="Coils"/>
    </source>
</evidence>
<feature type="coiled-coil region" evidence="2">
    <location>
        <begin position="35"/>
        <end position="62"/>
    </location>
</feature>
<protein>
    <submittedName>
        <fullName evidence="3">Uncharacterized protein YlxW (UPF0749 family)</fullName>
    </submittedName>
</protein>
<keyword evidence="4" id="KW-1185">Reference proteome</keyword>
<dbReference type="Pfam" id="PF05949">
    <property type="entry name" value="DUF881"/>
    <property type="match status" value="1"/>
</dbReference>
<dbReference type="AlphaFoldDB" id="A0A7Y9UN13"/>
<dbReference type="Gene3D" id="3.30.70.1880">
    <property type="entry name" value="Protein of unknown function DUF881"/>
    <property type="match status" value="1"/>
</dbReference>
<dbReference type="PANTHER" id="PTHR37313:SF2">
    <property type="entry name" value="UPF0749 PROTEIN YLXX"/>
    <property type="match status" value="1"/>
</dbReference>
<evidence type="ECO:0000313" key="3">
    <source>
        <dbReference type="EMBL" id="NYG55961.1"/>
    </source>
</evidence>